<keyword evidence="1" id="KW-0949">S-adenosyl-L-methionine</keyword>
<accession>A0A1L3Q2F9</accession>
<keyword evidence="3" id="KW-0408">Iron</keyword>
<dbReference type="EMBL" id="FNMU01000006">
    <property type="protein sequence ID" value="SDW92251.1"/>
    <property type="molecule type" value="Genomic_DNA"/>
</dbReference>
<dbReference type="CDD" id="cd01335">
    <property type="entry name" value="Radical_SAM"/>
    <property type="match status" value="1"/>
</dbReference>
<keyword evidence="8" id="KW-0456">Lyase</keyword>
<dbReference type="InterPro" id="IPR058240">
    <property type="entry name" value="rSAM_sf"/>
</dbReference>
<dbReference type="Proteomes" id="UP000198669">
    <property type="component" value="Unassembled WGS sequence"/>
</dbReference>
<evidence type="ECO:0000259" key="5">
    <source>
        <dbReference type="PROSITE" id="PS51918"/>
    </source>
</evidence>
<dbReference type="RefSeq" id="WP_072561500.1">
    <property type="nucleotide sequence ID" value="NZ_CP017921.1"/>
</dbReference>
<organism evidence="6 9">
    <name type="scientific">Methanohalophilus halophilus</name>
    <dbReference type="NCBI Taxonomy" id="2177"/>
    <lineage>
        <taxon>Archaea</taxon>
        <taxon>Methanobacteriati</taxon>
        <taxon>Methanobacteriota</taxon>
        <taxon>Stenosarchaea group</taxon>
        <taxon>Methanomicrobia</taxon>
        <taxon>Methanosarcinales</taxon>
        <taxon>Methanosarcinaceae</taxon>
        <taxon>Methanohalophilus</taxon>
    </lineage>
</organism>
<dbReference type="KEGG" id="mhaz:BHR79_05890"/>
<keyword evidence="4" id="KW-0411">Iron-sulfur</keyword>
<evidence type="ECO:0000313" key="10">
    <source>
        <dbReference type="Proteomes" id="UP000198669"/>
    </source>
</evidence>
<evidence type="ECO:0000313" key="6">
    <source>
        <dbReference type="EMBL" id="APH39064.1"/>
    </source>
</evidence>
<dbReference type="PANTHER" id="PTHR11228:SF27">
    <property type="entry name" value="GLYCYL-RADICAL ENZYME ACTIVATING ENZYME MJ1227-RELATED"/>
    <property type="match status" value="1"/>
</dbReference>
<dbReference type="GO" id="GO:0051536">
    <property type="term" value="F:iron-sulfur cluster binding"/>
    <property type="evidence" value="ECO:0007669"/>
    <property type="project" value="UniProtKB-KW"/>
</dbReference>
<protein>
    <submittedName>
        <fullName evidence="8">Pyruvate formate lyase activating enzyme</fullName>
    </submittedName>
    <submittedName>
        <fullName evidence="6">Radical SAM protein</fullName>
    </submittedName>
</protein>
<dbReference type="SFLD" id="SFLDS00029">
    <property type="entry name" value="Radical_SAM"/>
    <property type="match status" value="1"/>
</dbReference>
<dbReference type="STRING" id="2177.BHR79_05890"/>
<gene>
    <name evidence="6" type="ORF">BHR79_05890</name>
    <name evidence="7" type="ORF">EFE40_04365</name>
    <name evidence="8" type="ORF">SAMN04515625_1887</name>
</gene>
<dbReference type="SUPFAM" id="SSF102114">
    <property type="entry name" value="Radical SAM enzymes"/>
    <property type="match status" value="1"/>
</dbReference>
<dbReference type="InterPro" id="IPR013785">
    <property type="entry name" value="Aldolase_TIM"/>
</dbReference>
<dbReference type="AlphaFoldDB" id="A0A1L3Q2F9"/>
<dbReference type="GeneID" id="30583278"/>
<sequence length="232" mass="26305">MRLINMGLKGEQVRLDFFGCNLKCPYCIHIRQPFEEYSIDEVADFVSNSAVKKVFIGGAEPTLQKELIPLIERLHSMGMEIILKSDGMKPEVLEQSLRFVKGFVLELKAPLEDTAAIEELTGLSSKRVEQYVANLKTSIDIAKTRWLRLWVRVIPGYVTEESVKRMLPVMEGACEVLLYQFLSNPDFDLPFAGYTSPVPAWEDMESLANIVVEKVPRVIIVGEKGRKIIVKE</sequence>
<evidence type="ECO:0000256" key="3">
    <source>
        <dbReference type="ARBA" id="ARBA00023004"/>
    </source>
</evidence>
<dbReference type="EMBL" id="RJJG01000003">
    <property type="protein sequence ID" value="RNI09880.1"/>
    <property type="molecule type" value="Genomic_DNA"/>
</dbReference>
<dbReference type="Pfam" id="PF04055">
    <property type="entry name" value="Radical_SAM"/>
    <property type="match status" value="1"/>
</dbReference>
<dbReference type="OrthoDB" id="371936at2157"/>
<dbReference type="Gene3D" id="3.20.20.70">
    <property type="entry name" value="Aldolase class I"/>
    <property type="match status" value="1"/>
</dbReference>
<evidence type="ECO:0000256" key="4">
    <source>
        <dbReference type="ARBA" id="ARBA00023014"/>
    </source>
</evidence>
<evidence type="ECO:0000313" key="11">
    <source>
        <dbReference type="Proteomes" id="UP000267921"/>
    </source>
</evidence>
<dbReference type="EMBL" id="CP017921">
    <property type="protein sequence ID" value="APH39064.1"/>
    <property type="molecule type" value="Genomic_DNA"/>
</dbReference>
<dbReference type="InterPro" id="IPR007197">
    <property type="entry name" value="rSAM"/>
</dbReference>
<dbReference type="PROSITE" id="PS51918">
    <property type="entry name" value="RADICAL_SAM"/>
    <property type="match status" value="1"/>
</dbReference>
<dbReference type="PANTHER" id="PTHR11228">
    <property type="entry name" value="RADICAL SAM DOMAIN PROTEIN"/>
    <property type="match status" value="1"/>
</dbReference>
<dbReference type="Proteomes" id="UP000267921">
    <property type="component" value="Unassembled WGS sequence"/>
</dbReference>
<proteinExistence type="predicted"/>
<feature type="domain" description="Radical SAM core" evidence="5">
    <location>
        <begin position="5"/>
        <end position="223"/>
    </location>
</feature>
<name>A0A1L3Q2F9_9EURY</name>
<dbReference type="InterPro" id="IPR050377">
    <property type="entry name" value="Radical_SAM_PqqE_MftC-like"/>
</dbReference>
<evidence type="ECO:0000256" key="1">
    <source>
        <dbReference type="ARBA" id="ARBA00022691"/>
    </source>
</evidence>
<keyword evidence="8" id="KW-0670">Pyruvate</keyword>
<keyword evidence="2" id="KW-0479">Metal-binding</keyword>
<evidence type="ECO:0000313" key="7">
    <source>
        <dbReference type="EMBL" id="RNI09880.1"/>
    </source>
</evidence>
<reference evidence="8 10" key="2">
    <citation type="submission" date="2016-10" db="EMBL/GenBank/DDBJ databases">
        <authorList>
            <person name="de Groot N.N."/>
        </authorList>
    </citation>
    <scope>NUCLEOTIDE SEQUENCE [LARGE SCALE GENOMIC DNA]</scope>
    <source>
        <strain evidence="8 10">Z-7982</strain>
    </source>
</reference>
<reference evidence="7 11" key="3">
    <citation type="submission" date="2018-10" db="EMBL/GenBank/DDBJ databases">
        <title>Cultivation of a novel Methanohalophilus strain from Kebrit Deep of the Red Sea and a genomic comparison of members of the genus Methanohalophilus.</title>
        <authorList>
            <person name="Guan Y."/>
            <person name="Ngugi D.K."/>
            <person name="Stingl U."/>
        </authorList>
    </citation>
    <scope>NUCLEOTIDE SEQUENCE [LARGE SCALE GENOMIC DNA]</scope>
    <source>
        <strain evidence="7 11">DSM 3094</strain>
    </source>
</reference>
<keyword evidence="9" id="KW-1185">Reference proteome</keyword>
<dbReference type="Proteomes" id="UP000186879">
    <property type="component" value="Chromosome"/>
</dbReference>
<evidence type="ECO:0000313" key="8">
    <source>
        <dbReference type="EMBL" id="SDW92251.1"/>
    </source>
</evidence>
<evidence type="ECO:0000256" key="2">
    <source>
        <dbReference type="ARBA" id="ARBA00022723"/>
    </source>
</evidence>
<reference evidence="6 9" key="1">
    <citation type="submission" date="2016-10" db="EMBL/GenBank/DDBJ databases">
        <title>Methanohalophilus halophilus.</title>
        <authorList>
            <person name="L'haridon S."/>
        </authorList>
    </citation>
    <scope>NUCLEOTIDE SEQUENCE [LARGE SCALE GENOMIC DNA]</scope>
    <source>
        <strain evidence="6 9">Z-7982</strain>
    </source>
</reference>
<evidence type="ECO:0000313" key="9">
    <source>
        <dbReference type="Proteomes" id="UP000186879"/>
    </source>
</evidence>
<dbReference type="GO" id="GO:0046872">
    <property type="term" value="F:metal ion binding"/>
    <property type="evidence" value="ECO:0007669"/>
    <property type="project" value="UniProtKB-KW"/>
</dbReference>
<dbReference type="GO" id="GO:0016829">
    <property type="term" value="F:lyase activity"/>
    <property type="evidence" value="ECO:0007669"/>
    <property type="project" value="UniProtKB-KW"/>
</dbReference>